<accession>A0A060S5I1</accession>
<dbReference type="HOGENOM" id="CLU_063928_0_0_1"/>
<feature type="transmembrane region" description="Helical" evidence="5">
    <location>
        <begin position="126"/>
        <end position="144"/>
    </location>
</feature>
<feature type="transmembrane region" description="Helical" evidence="5">
    <location>
        <begin position="182"/>
        <end position="199"/>
    </location>
</feature>
<dbReference type="Gene3D" id="1.10.357.140">
    <property type="entry name" value="UbiA prenyltransferase"/>
    <property type="match status" value="1"/>
</dbReference>
<keyword evidence="4 5" id="KW-0472">Membrane</keyword>
<evidence type="ECO:0000256" key="4">
    <source>
        <dbReference type="ARBA" id="ARBA00023136"/>
    </source>
</evidence>
<feature type="transmembrane region" description="Helical" evidence="5">
    <location>
        <begin position="225"/>
        <end position="243"/>
    </location>
</feature>
<feature type="transmembrane region" description="Helical" evidence="5">
    <location>
        <begin position="280"/>
        <end position="299"/>
    </location>
</feature>
<dbReference type="GO" id="GO:0016020">
    <property type="term" value="C:membrane"/>
    <property type="evidence" value="ECO:0007669"/>
    <property type="project" value="UniProtKB-SubCell"/>
</dbReference>
<dbReference type="InterPro" id="IPR044878">
    <property type="entry name" value="UbiA_sf"/>
</dbReference>
<evidence type="ECO:0000256" key="5">
    <source>
        <dbReference type="SAM" id="Phobius"/>
    </source>
</evidence>
<keyword evidence="7" id="KW-1185">Reference proteome</keyword>
<dbReference type="EMBL" id="CCBP010000043">
    <property type="protein sequence ID" value="CDO69436.1"/>
    <property type="molecule type" value="Genomic_DNA"/>
</dbReference>
<dbReference type="OMA" id="MEKHLEM"/>
<dbReference type="CDD" id="cd13965">
    <property type="entry name" value="PT_UbiA_3"/>
    <property type="match status" value="1"/>
</dbReference>
<feature type="transmembrane region" description="Helical" evidence="5">
    <location>
        <begin position="249"/>
        <end position="268"/>
    </location>
</feature>
<gene>
    <name evidence="6" type="ORF">BN946_scf184791.g31</name>
</gene>
<feature type="transmembrane region" description="Helical" evidence="5">
    <location>
        <begin position="156"/>
        <end position="176"/>
    </location>
</feature>
<dbReference type="PANTHER" id="PTHR42723:SF1">
    <property type="entry name" value="CHLOROPHYLL SYNTHASE, CHLOROPLASTIC"/>
    <property type="match status" value="1"/>
</dbReference>
<proteinExistence type="predicted"/>
<dbReference type="Proteomes" id="UP000029665">
    <property type="component" value="Unassembled WGS sequence"/>
</dbReference>
<dbReference type="InterPro" id="IPR050475">
    <property type="entry name" value="Prenyltransferase_related"/>
</dbReference>
<evidence type="ECO:0000313" key="7">
    <source>
        <dbReference type="Proteomes" id="UP000029665"/>
    </source>
</evidence>
<comment type="caution">
    <text evidence="6">The sequence shown here is derived from an EMBL/GenBank/DDBJ whole genome shotgun (WGS) entry which is preliminary data.</text>
</comment>
<dbReference type="OrthoDB" id="434972at2759"/>
<evidence type="ECO:0000256" key="2">
    <source>
        <dbReference type="ARBA" id="ARBA00022692"/>
    </source>
</evidence>
<dbReference type="Pfam" id="PF01040">
    <property type="entry name" value="UbiA"/>
    <property type="match status" value="1"/>
</dbReference>
<sequence length="306" mass="34144">MISSMSPLSYLPKRVEELLGGTLSFLYTLFLFTKSDIKTTVIPVSFLAFASAPLRDASRIPHVVFWVWFHVLQFDVSNQTLDPDEDAKNKSDRPLPAKRISLRNAILLRWLLVPACWLFSSLYSPQTVYASIALVALTIIYDELGAHGRHWIIRNLVNALGFASFEVGATLVAGGNPRRLDSVALLSVLASTGIFATTIHTQDFKDIEGDSAIGRPTIPIVFGKFAKYTVIIPMTLWSLGLSYMWHLDALASVAFVLLGLSVGVMYLVGRTVPEYQVAFYWYNVWLTCAHVLPAYYRVWGSKYAAI</sequence>
<dbReference type="PANTHER" id="PTHR42723">
    <property type="entry name" value="CHLOROPHYLL SYNTHASE"/>
    <property type="match status" value="1"/>
</dbReference>
<dbReference type="InterPro" id="IPR000537">
    <property type="entry name" value="UbiA_prenyltransferase"/>
</dbReference>
<name>A0A060S5I1_PYCCI</name>
<reference evidence="6" key="1">
    <citation type="submission" date="2014-01" db="EMBL/GenBank/DDBJ databases">
        <title>The genome of the white-rot fungus Pycnoporus cinnabarinus: a basidiomycete model with a versatile arsenal for lignocellulosic biomass breakdown.</title>
        <authorList>
            <person name="Levasseur A."/>
            <person name="Lomascolo A."/>
            <person name="Ruiz-Duenas F.J."/>
            <person name="Uzan E."/>
            <person name="Piumi F."/>
            <person name="Kues U."/>
            <person name="Ram A.F.J."/>
            <person name="Murat C."/>
            <person name="Haon M."/>
            <person name="Benoit I."/>
            <person name="Arfi Y."/>
            <person name="Chevret D."/>
            <person name="Drula E."/>
            <person name="Kwon M.J."/>
            <person name="Gouret P."/>
            <person name="Lesage-Meessen L."/>
            <person name="Lombard V."/>
            <person name="Mariette J."/>
            <person name="Noirot C."/>
            <person name="Park J."/>
            <person name="Patyshakuliyeva A."/>
            <person name="Wieneger R.A.B."/>
            <person name="Wosten H.A.B."/>
            <person name="Martin F."/>
            <person name="Coutinho P.M."/>
            <person name="de Vries R."/>
            <person name="Martinez A.T."/>
            <person name="Klopp C."/>
            <person name="Pontarotti P."/>
            <person name="Henrissat B."/>
            <person name="Record E."/>
        </authorList>
    </citation>
    <scope>NUCLEOTIDE SEQUENCE [LARGE SCALE GENOMIC DNA]</scope>
    <source>
        <strain evidence="6">BRFM137</strain>
    </source>
</reference>
<dbReference type="GO" id="GO:0016765">
    <property type="term" value="F:transferase activity, transferring alkyl or aryl (other than methyl) groups"/>
    <property type="evidence" value="ECO:0007669"/>
    <property type="project" value="InterPro"/>
</dbReference>
<evidence type="ECO:0000256" key="1">
    <source>
        <dbReference type="ARBA" id="ARBA00004141"/>
    </source>
</evidence>
<evidence type="ECO:0000256" key="3">
    <source>
        <dbReference type="ARBA" id="ARBA00022989"/>
    </source>
</evidence>
<organism evidence="6 7">
    <name type="scientific">Pycnoporus cinnabarinus</name>
    <name type="common">Cinnabar-red polypore</name>
    <name type="synonym">Trametes cinnabarina</name>
    <dbReference type="NCBI Taxonomy" id="5643"/>
    <lineage>
        <taxon>Eukaryota</taxon>
        <taxon>Fungi</taxon>
        <taxon>Dikarya</taxon>
        <taxon>Basidiomycota</taxon>
        <taxon>Agaricomycotina</taxon>
        <taxon>Agaricomycetes</taxon>
        <taxon>Polyporales</taxon>
        <taxon>Polyporaceae</taxon>
        <taxon>Trametes</taxon>
    </lineage>
</organism>
<keyword evidence="2 5" id="KW-0812">Transmembrane</keyword>
<protein>
    <submittedName>
        <fullName evidence="6">Uncharacterized protein</fullName>
    </submittedName>
</protein>
<comment type="subcellular location">
    <subcellularLocation>
        <location evidence="1">Membrane</location>
        <topology evidence="1">Multi-pass membrane protein</topology>
    </subcellularLocation>
</comment>
<dbReference type="AlphaFoldDB" id="A0A060S5I1"/>
<keyword evidence="3 5" id="KW-1133">Transmembrane helix</keyword>
<evidence type="ECO:0000313" key="6">
    <source>
        <dbReference type="EMBL" id="CDO69436.1"/>
    </source>
</evidence>